<feature type="compositionally biased region" description="Basic and acidic residues" evidence="3">
    <location>
        <begin position="527"/>
        <end position="538"/>
    </location>
</feature>
<dbReference type="EMBL" id="BDDD01001346">
    <property type="protein sequence ID" value="GAV75310.1"/>
    <property type="molecule type" value="Genomic_DNA"/>
</dbReference>
<keyword evidence="1" id="KW-0880">Kelch repeat</keyword>
<dbReference type="Pfam" id="PF24681">
    <property type="entry name" value="Kelch_KLHDC2_KLHL20_DRC7"/>
    <property type="match status" value="1"/>
</dbReference>
<dbReference type="SUPFAM" id="SSF117281">
    <property type="entry name" value="Kelch motif"/>
    <property type="match status" value="1"/>
</dbReference>
<organism evidence="4 5">
    <name type="scientific">Cephalotus follicularis</name>
    <name type="common">Albany pitcher plant</name>
    <dbReference type="NCBI Taxonomy" id="3775"/>
    <lineage>
        <taxon>Eukaryota</taxon>
        <taxon>Viridiplantae</taxon>
        <taxon>Streptophyta</taxon>
        <taxon>Embryophyta</taxon>
        <taxon>Tracheophyta</taxon>
        <taxon>Spermatophyta</taxon>
        <taxon>Magnoliopsida</taxon>
        <taxon>eudicotyledons</taxon>
        <taxon>Gunneridae</taxon>
        <taxon>Pentapetalae</taxon>
        <taxon>rosids</taxon>
        <taxon>fabids</taxon>
        <taxon>Oxalidales</taxon>
        <taxon>Cephalotaceae</taxon>
        <taxon>Cephalotus</taxon>
    </lineage>
</organism>
<dbReference type="FunCoup" id="A0A1Q3C511">
    <property type="interactions" value="1107"/>
</dbReference>
<feature type="region of interest" description="Disordered" evidence="3">
    <location>
        <begin position="516"/>
        <end position="538"/>
    </location>
</feature>
<dbReference type="PANTHER" id="PTHR46093">
    <property type="entry name" value="ACYL-COA-BINDING DOMAIN-CONTAINING PROTEIN 5"/>
    <property type="match status" value="1"/>
</dbReference>
<evidence type="ECO:0000256" key="3">
    <source>
        <dbReference type="SAM" id="MobiDB-lite"/>
    </source>
</evidence>
<dbReference type="Pfam" id="PF01344">
    <property type="entry name" value="Kelch_1"/>
    <property type="match status" value="1"/>
</dbReference>
<name>A0A1Q3C511_CEPFO</name>
<feature type="non-terminal residue" evidence="4">
    <location>
        <position position="1"/>
    </location>
</feature>
<dbReference type="OrthoDB" id="10251809at2759"/>
<comment type="caution">
    <text evidence="4">The sequence shown here is derived from an EMBL/GenBank/DDBJ whole genome shotgun (WGS) entry which is preliminary data.</text>
</comment>
<evidence type="ECO:0000313" key="4">
    <source>
        <dbReference type="EMBL" id="GAV75310.1"/>
    </source>
</evidence>
<protein>
    <submittedName>
        <fullName evidence="4">Kelch_3 domain-containing protein/Kelch_4 domain-containing protein</fullName>
    </submittedName>
</protein>
<dbReference type="InterPro" id="IPR006652">
    <property type="entry name" value="Kelch_1"/>
</dbReference>
<dbReference type="Proteomes" id="UP000187406">
    <property type="component" value="Unassembled WGS sequence"/>
</dbReference>
<dbReference type="AlphaFoldDB" id="A0A1Q3C511"/>
<gene>
    <name evidence="4" type="ORF">CFOL_v3_18789</name>
</gene>
<keyword evidence="5" id="KW-1185">Reference proteome</keyword>
<sequence>PFLLHELNITLSINNSPKKQLKPIRRKPISPFSLSGILIPLSLRKKLYFPSLSFFKFFSQKMRWEKFQLQQQVSFGVETSSAPGKRWGHTCNSIKGGRFLYVFGGYGKDNCQTNQVHVFDTAKQTWSQPVIKGTPPTPRDSHSCTAVGDNLFVFGGTDGMNPLKDLHILDTSTHTWISPSVRGDGPEAREGHSAALVGKRLFIFGGCGKSFDEIYYNDLYILNTETFVWKRASTSGIPPSARDSHTCSSWKNQIIVIGGEDGHDYYLSDVHILDADTLIWKELNTSGQMLPPRAGHTTVSFGKDLFVFGGFTDAQNLYDDLYKLDIDSGLWTKMTTTGDGPSARFSVAGDCLDPLKSGVLVFIGGCNKSLDALDEMFYLYTGLVRDDRKLEKLSLRKQLKLKCQEQNLTSSARDRALVAIDTSVIMHQLVPVSTFGQPRRENFPLNLPESFEGKKTFQAKVTESFPHGYTIETVIEGKPLRGILFANKPSSALTANHNSSRKRSYGEFGGVMLNGDCNSKSKSSRTSKHDRTDNEQQDAVHVKESILYETEVVAASDLTNLAPSQLHRDASNVKPLVAPLNLNDRTNDEPNSSTEFANESAPITAHDYVTLLPNQDDRTLTIKEHGDPTKSF</sequence>
<proteinExistence type="predicted"/>
<reference evidence="5" key="1">
    <citation type="submission" date="2016-04" db="EMBL/GenBank/DDBJ databases">
        <title>Cephalotus genome sequencing.</title>
        <authorList>
            <person name="Fukushima K."/>
            <person name="Hasebe M."/>
            <person name="Fang X."/>
        </authorList>
    </citation>
    <scope>NUCLEOTIDE SEQUENCE [LARGE SCALE GENOMIC DNA]</scope>
    <source>
        <strain evidence="5">cv. St1</strain>
    </source>
</reference>
<dbReference type="Gene3D" id="2.120.10.80">
    <property type="entry name" value="Kelch-type beta propeller"/>
    <property type="match status" value="2"/>
</dbReference>
<evidence type="ECO:0000256" key="1">
    <source>
        <dbReference type="ARBA" id="ARBA00022441"/>
    </source>
</evidence>
<dbReference type="SMART" id="SM00612">
    <property type="entry name" value="Kelch"/>
    <property type="match status" value="3"/>
</dbReference>
<evidence type="ECO:0000256" key="2">
    <source>
        <dbReference type="ARBA" id="ARBA00022737"/>
    </source>
</evidence>
<accession>A0A1Q3C511</accession>
<keyword evidence="2" id="KW-0677">Repeat</keyword>
<evidence type="ECO:0000313" key="5">
    <source>
        <dbReference type="Proteomes" id="UP000187406"/>
    </source>
</evidence>
<dbReference type="PANTHER" id="PTHR46093:SF9">
    <property type="entry name" value="DCD DOMAIN-CONTAINING PROTEIN"/>
    <property type="match status" value="1"/>
</dbReference>
<dbReference type="InParanoid" id="A0A1Q3C511"/>
<dbReference type="InterPro" id="IPR015915">
    <property type="entry name" value="Kelch-typ_b-propeller"/>
</dbReference>
<dbReference type="STRING" id="3775.A0A1Q3C511"/>